<keyword evidence="6" id="KW-0572">Peptidoglycan-anchor</keyword>
<evidence type="ECO:0000256" key="8">
    <source>
        <dbReference type="SAM" id="Phobius"/>
    </source>
</evidence>
<dbReference type="Proteomes" id="UP000093482">
    <property type="component" value="Unassembled WGS sequence"/>
</dbReference>
<evidence type="ECO:0000256" key="7">
    <source>
        <dbReference type="SAM" id="MobiDB-lite"/>
    </source>
</evidence>
<evidence type="ECO:0000256" key="5">
    <source>
        <dbReference type="ARBA" id="ARBA00022729"/>
    </source>
</evidence>
<comment type="similarity">
    <text evidence="2">Belongs to the serine-aspartate repeat-containing protein (SDr) family.</text>
</comment>
<feature type="compositionally biased region" description="Gly residues" evidence="7">
    <location>
        <begin position="2668"/>
        <end position="2769"/>
    </location>
</feature>
<feature type="region of interest" description="Disordered" evidence="7">
    <location>
        <begin position="2637"/>
        <end position="2827"/>
    </location>
</feature>
<dbReference type="GO" id="GO:0005518">
    <property type="term" value="F:collagen binding"/>
    <property type="evidence" value="ECO:0007669"/>
    <property type="project" value="InterPro"/>
</dbReference>
<evidence type="ECO:0000259" key="9">
    <source>
        <dbReference type="PROSITE" id="PS50847"/>
    </source>
</evidence>
<dbReference type="Pfam" id="PF17802">
    <property type="entry name" value="SpaA"/>
    <property type="match status" value="9"/>
</dbReference>
<dbReference type="EMBL" id="MATO01000066">
    <property type="protein sequence ID" value="OCS85485.1"/>
    <property type="molecule type" value="Genomic_DNA"/>
</dbReference>
<keyword evidence="8" id="KW-1133">Transmembrane helix</keyword>
<dbReference type="Gene3D" id="2.60.40.10">
    <property type="entry name" value="Immunoglobulins"/>
    <property type="match status" value="9"/>
</dbReference>
<keyword evidence="11" id="KW-1185">Reference proteome</keyword>
<evidence type="ECO:0000313" key="11">
    <source>
        <dbReference type="Proteomes" id="UP000093482"/>
    </source>
</evidence>
<keyword evidence="5" id="KW-0732">Signal</keyword>
<dbReference type="NCBIfam" id="TIGR01167">
    <property type="entry name" value="LPXTG_anchor"/>
    <property type="match status" value="1"/>
</dbReference>
<dbReference type="PROSITE" id="PS50847">
    <property type="entry name" value="GRAM_POS_ANCHORING"/>
    <property type="match status" value="1"/>
</dbReference>
<dbReference type="InterPro" id="IPR013783">
    <property type="entry name" value="Ig-like_fold"/>
</dbReference>
<dbReference type="InterPro" id="IPR008456">
    <property type="entry name" value="Collagen-bd_dom"/>
</dbReference>
<evidence type="ECO:0000313" key="10">
    <source>
        <dbReference type="EMBL" id="OCS85485.1"/>
    </source>
</evidence>
<evidence type="ECO:0000256" key="1">
    <source>
        <dbReference type="ARBA" id="ARBA00004168"/>
    </source>
</evidence>
<feature type="compositionally biased region" description="Low complexity" evidence="7">
    <location>
        <begin position="2647"/>
        <end position="2661"/>
    </location>
</feature>
<protein>
    <recommendedName>
        <fullName evidence="9">Gram-positive cocci surface proteins LPxTG domain-containing protein</fullName>
    </recommendedName>
</protein>
<reference evidence="10 11" key="1">
    <citation type="submission" date="2016-07" db="EMBL/GenBank/DDBJ databases">
        <title>Caryophanon latum genome sequencing.</title>
        <authorList>
            <person name="Verma A."/>
            <person name="Pal Y."/>
            <person name="Krishnamurthi S."/>
        </authorList>
    </citation>
    <scope>NUCLEOTIDE SEQUENCE [LARGE SCALE GENOMIC DNA]</scope>
    <source>
        <strain evidence="10 11">DSM 14151</strain>
    </source>
</reference>
<evidence type="ECO:0000256" key="6">
    <source>
        <dbReference type="ARBA" id="ARBA00023088"/>
    </source>
</evidence>
<evidence type="ECO:0000256" key="2">
    <source>
        <dbReference type="ARBA" id="ARBA00007257"/>
    </source>
</evidence>
<dbReference type="SUPFAM" id="SSF49478">
    <property type="entry name" value="Cna protein B-type domain"/>
    <property type="match status" value="7"/>
</dbReference>
<name>A0A1C0YEB9_9BACL</name>
<dbReference type="InterPro" id="IPR008966">
    <property type="entry name" value="Adhesion_dom_sf"/>
</dbReference>
<dbReference type="RefSeq" id="WP_066466303.1">
    <property type="nucleotide sequence ID" value="NZ_MATO01000066.1"/>
</dbReference>
<keyword evidence="3" id="KW-0134">Cell wall</keyword>
<evidence type="ECO:0000256" key="3">
    <source>
        <dbReference type="ARBA" id="ARBA00022512"/>
    </source>
</evidence>
<gene>
    <name evidence="10" type="ORF">A6K76_15155</name>
</gene>
<keyword evidence="8" id="KW-0812">Transmembrane</keyword>
<feature type="domain" description="Gram-positive cocci surface proteins LPxTG" evidence="9">
    <location>
        <begin position="2832"/>
        <end position="2865"/>
    </location>
</feature>
<dbReference type="PANTHER" id="PTHR36108:SF13">
    <property type="entry name" value="COLOSSIN-B-RELATED"/>
    <property type="match status" value="1"/>
</dbReference>
<comment type="caution">
    <text evidence="10">The sequence shown here is derived from an EMBL/GenBank/DDBJ whole genome shotgun (WGS) entry which is preliminary data.</text>
</comment>
<accession>A0A1C0YEB9</accession>
<feature type="transmembrane region" description="Helical" evidence="8">
    <location>
        <begin position="2841"/>
        <end position="2859"/>
    </location>
</feature>
<dbReference type="Pfam" id="PF05737">
    <property type="entry name" value="Collagen_bind"/>
    <property type="match status" value="2"/>
</dbReference>
<dbReference type="PANTHER" id="PTHR36108">
    <property type="entry name" value="COLOSSIN-B-RELATED"/>
    <property type="match status" value="1"/>
</dbReference>
<feature type="compositionally biased region" description="Low complexity" evidence="7">
    <location>
        <begin position="2770"/>
        <end position="2827"/>
    </location>
</feature>
<sequence length="2865" mass="306698">MKKIMHICFAFVLVLSAILLTTGIGVPKVAAEGINGLTDIQISYSDAAGAAQTSITDETTRIKMNYNFKFTNTGSEGQVSEFKLPTNVFKMPNPATDQPLIHAGQNIGTYTIEADGTVTLKFKPNLQNVDAWFWFETWINPDYTFESNKQTITLENEHTLELEAAFSSIDGKYGKLESNPSRIKWSMYVNTELKNVSNATVTDALQQYLTFDPTTLKVHKLKVSEGGKLAYGAQVTNVQNSGSATNLSFNLGNISGAYIIEFETKIDPQAPSITFNNTALFNGKELKATPVKYENLIDLTKANKREPKNEVGANKTGNDLTISSGNKQNWEITFNNTNNRKTIPSNLEVQDKVDFSTYGQYSKRIRYVPNSMKVYRKGTTGDFEEVSFANNFEFKTAPNSTAEGAGAVEFILRYIGSPTTDAFKITYDTEDSSLDMYYSQANNEIRNSVQLHVTNNGERVRASESKSASYAYGRFGNKIFYKNVSNLDYENQKITTQFVVRVPEGNAKLINIFDWSGSRLLLSEVTKDNIKITKYTTGYIQSKVVGDGYTYYEILDKQDGETLTGEIVDVSKYHIKYETDANGIVSNKISYHLYPEGSTTPTESGLYVIEVETPFNADLDKERIEKYKEYDLHNNAYLREGGTYVGTASASHEFTNNPFMMQNGFKDATYDLQNRKITWEVGFNYNVRSLEGAVITDTIEGNHNFGLTTFTLKKWYVDVPFEGNKAGKEYTSGTEDIAVTEAEWKELIKSTETGFTLNMDDLIAKKGIDPMGRYILTYETKMKDDLIDKASYKNDFKINYVNDKEDLKESIITGTAEVPRGGEHVSKDGLTNGRNATWRLDVNAAQSTVDSIEIVDVLSANQVLNADSIEVFEATIDTDNKNVLVAGNPVTMGEGEKKYTYTIDGNTLNMTIHGVIDRPYIVTYKSFVLAANGEEINNSVDVDGKQIANLSTGTSELNKQAFALAGASATATGSVTVKKTASHTGEPLEGVVFNATFKADPQQPDMPGEQTYTVSAITDENGIATFSRLPYGEVEVYEAETIVGYILNSEPKTVTVGTEVQELAFENDPKINASVTLTKIDSFKKDLKLAGAEFKLQRKDTDGTYKNVNEKGDWLAAGATPITFTTSDQESMLGTIYLNELKLGDYQFVEVQAPIGYKFGTEQSYTFTLNADNTEETLTVENSKVCSAFEITVQQGGTPLADGTKIVLVDKDGTKIDGTIENGKASFTELPEGTYTVTSEDGTKTYGEVTVNYEEDCEEVVTYNPTCEKFDVIVKQGDQPLADGTKIVLVDKAGAKIDGTIENGKASFTELPEGTYTVTNEDGTKTYGEVTVNYEEDCEEVVTYNPTCEKFDVIVKQGDQPLADGTKVVLVDKDGAKIEGTIENGKASFTELPEGTYTVTSEDGTKTYGEVTVNYEEDCEEVVTYNPTCEKFDVIVKQGDQPLADGTKIVLVDKAGAKIDGTIENGKASFTELPEGNYTIKDEAGKTTYGEVTVSYAEDCEEIVDANPTCDMFEVIVKADGEFVANEEITIVSTTDETITFTVTTDENGKATFPKVTEGEYKVIGTNDVVYGTITVDETTCEEGVTVEGKTPGPVCEHKFIPVPELPEGSVVVIDGKEVPGTEIPMDTPPGTYPVKDEEGKDIGEIKVPETTEENPCPEGTFTPASPICEEAFIKVPELPEGSVVVIDGKEVPGAEIPMDTPPGTYPVKDEEGKDIGEITVPEKTKENPCPEGTFTPASNMCSDFEVTVTVDGNTLTPGTIVVLVNEDGVKFQESVDDAGIANFKQLAEGKYIVTNEAGDVTYTTEKLTVDYELGCKDTVSYESPKAEVCEQFTMNITEDGMPVAPGTLIVLTTDAGGRVAEFVGEDGKVVFKDLQNGTYTITNQTTGVTYDDPITVDRTVNCETTVTHISPPAPVCDKEFVPTPQLPPGSTITINGEKVPVDKIPLTTTPGNYTVTDDKDKEIGELTITPGTPENPCPVTTFTEKEPPTGSVILTKIDRADAQKALQGATFKLQIKQNGTYVDFGNVLTTNDNGQISAMDLPLGEYQFVEILAPAGYVLAAEPWTFAITEEQLSVIINAANDKEPLPPGQLAITKVDAETNAFLADAEFTLVSENNQESTKVTTGADGQVIITDLPVGNYTLTETKAPAGYVLDDKPIVVKISSGETFKVVVKNTQVPPPNGSLEVTKLEQGTNTLLVGAEFVVSNGSIEYKVGATNANGTSILNNLPPGEYTLTETKAPNGYVLDQQPVKFTIESDKTTRVTMYNVKQAGNFKLTKVDAATNARLAGAVFQISNGTTTIPFETNASGEAVVTNLAAGSYIVTEISPPSGYVLNSVPKVVTIEAGKTTELTFTNIAVVVPPPPVGTVEVTKIDATTKGALAGAEFTLYNDQQSYKVGPTNGSGIATVQNVQPGVYRLVEDKAPTGYVATNRETIVTVTANGTARVIVENTRAVVNGEFKIIKVDNANRSLRLAGAKFELSNGVTTITLETNANGEAIARNVEAGNYTVREIVAPTGYVLDPQVTTVQIRANEMTELTATNVAQQKVGTFMLVKVDATNASKRLAGAAFELSNGVNTYTLITNATGQATVANIPAGTYTLKEVIAPAGYRLNMELASVTIQDNATFTFTALNSPLPSGGNIGGGGDPNTDGSGNNNGGNPDPSSPTPGTGGNTGGGGNNSTPGTGGNTGGGGNTSTPGTGGNTGGGGNTSTPGTGGNTGGGGNTSTPGTGGNTGGGGNTSTPGTGGNTGGGTNSNITTGGGSSSTGGGSISTPNSGGSTTGTVTTTRPGTTTSSTAGGTTTYYPSTTTTTKPAVTTTALPSGTTTTTTTATLPQTNVQSTAMLTVAGALLVLIAAIVMYRRRKLS</sequence>
<dbReference type="Gene3D" id="2.60.40.740">
    <property type="match status" value="4"/>
</dbReference>
<keyword evidence="4" id="KW-0964">Secreted</keyword>
<evidence type="ECO:0000256" key="4">
    <source>
        <dbReference type="ARBA" id="ARBA00022525"/>
    </source>
</evidence>
<comment type="subcellular location">
    <subcellularLocation>
        <location evidence="1">Secreted</location>
        <location evidence="1">Cell wall</location>
        <topology evidence="1">Peptidoglycan-anchor</topology>
    </subcellularLocation>
</comment>
<dbReference type="InterPro" id="IPR041033">
    <property type="entry name" value="SpaA_PFL_dom_1"/>
</dbReference>
<dbReference type="InterPro" id="IPR019931">
    <property type="entry name" value="LPXTG_anchor"/>
</dbReference>
<proteinExistence type="inferred from homology"/>
<organism evidence="10 11">
    <name type="scientific">Caryophanon latum</name>
    <dbReference type="NCBI Taxonomy" id="33977"/>
    <lineage>
        <taxon>Bacteria</taxon>
        <taxon>Bacillati</taxon>
        <taxon>Bacillota</taxon>
        <taxon>Bacilli</taxon>
        <taxon>Bacillales</taxon>
        <taxon>Caryophanaceae</taxon>
        <taxon>Caryophanon</taxon>
    </lineage>
</organism>
<keyword evidence="8" id="KW-0472">Membrane</keyword>
<dbReference type="SUPFAM" id="SSF49401">
    <property type="entry name" value="Bacterial adhesins"/>
    <property type="match status" value="4"/>
</dbReference>